<sequence>MAQRVIHVGCGGWGAMWCHEPLPANVEDDTAEVVAAVDRVPTRCRISRWPAFPGRSSTAGTTRSVTANLGVRFRHGKS</sequence>
<proteinExistence type="predicted"/>
<organism evidence="1 2">
    <name type="scientific">Halapricum desulfuricans</name>
    <dbReference type="NCBI Taxonomy" id="2841257"/>
    <lineage>
        <taxon>Archaea</taxon>
        <taxon>Methanobacteriati</taxon>
        <taxon>Methanobacteriota</taxon>
        <taxon>Stenosarchaea group</taxon>
        <taxon>Halobacteria</taxon>
        <taxon>Halobacteriales</taxon>
        <taxon>Haloarculaceae</taxon>
        <taxon>Halapricum</taxon>
    </lineage>
</organism>
<dbReference type="AlphaFoldDB" id="A0A897N1E1"/>
<reference evidence="1" key="1">
    <citation type="submission" date="2020-11" db="EMBL/GenBank/DDBJ databases">
        <title>Carbohydrate-dependent, anaerobic sulfur respiration: A novel catabolism in halophilic archaea.</title>
        <authorList>
            <person name="Sorokin D.Y."/>
            <person name="Messina E."/>
            <person name="Smedile F."/>
            <person name="La Cono V."/>
            <person name="Hallsworth J.E."/>
            <person name="Yakimov M.M."/>
        </authorList>
    </citation>
    <scope>NUCLEOTIDE SEQUENCE</scope>
    <source>
        <strain evidence="1">HSR12-1</strain>
    </source>
</reference>
<dbReference type="EMBL" id="CP064787">
    <property type="protein sequence ID" value="QSG06321.1"/>
    <property type="molecule type" value="Genomic_DNA"/>
</dbReference>
<evidence type="ECO:0000313" key="2">
    <source>
        <dbReference type="Proteomes" id="UP000663525"/>
    </source>
</evidence>
<name>A0A897N1E1_9EURY</name>
<dbReference type="Proteomes" id="UP000663525">
    <property type="component" value="Chromosome"/>
</dbReference>
<gene>
    <name evidence="1" type="primary">mviM6</name>
    <name evidence="1" type="ORF">HSR121_1987</name>
</gene>
<evidence type="ECO:0000313" key="1">
    <source>
        <dbReference type="EMBL" id="QSG06321.1"/>
    </source>
</evidence>
<protein>
    <submittedName>
        <fullName evidence="1">Putative dehydrogenase</fullName>
    </submittedName>
</protein>
<accession>A0A897N1E1</accession>